<feature type="region of interest" description="Disordered" evidence="1">
    <location>
        <begin position="1"/>
        <end position="28"/>
    </location>
</feature>
<dbReference type="AlphaFoldDB" id="A0A821PYP2"/>
<sequence length="44" mass="5007">MSKFKSYINSKARDENQNLSNDSTTLPPLRHITQIAIEANDDDD</sequence>
<evidence type="ECO:0000313" key="2">
    <source>
        <dbReference type="EMBL" id="CAF4816040.1"/>
    </source>
</evidence>
<proteinExistence type="predicted"/>
<evidence type="ECO:0000313" key="3">
    <source>
        <dbReference type="Proteomes" id="UP000663873"/>
    </source>
</evidence>
<organism evidence="2 3">
    <name type="scientific">Rotaria socialis</name>
    <dbReference type="NCBI Taxonomy" id="392032"/>
    <lineage>
        <taxon>Eukaryota</taxon>
        <taxon>Metazoa</taxon>
        <taxon>Spiralia</taxon>
        <taxon>Gnathifera</taxon>
        <taxon>Rotifera</taxon>
        <taxon>Eurotatoria</taxon>
        <taxon>Bdelloidea</taxon>
        <taxon>Philodinida</taxon>
        <taxon>Philodinidae</taxon>
        <taxon>Rotaria</taxon>
    </lineage>
</organism>
<dbReference type="EMBL" id="CAJOBP010051765">
    <property type="protein sequence ID" value="CAF4816040.1"/>
    <property type="molecule type" value="Genomic_DNA"/>
</dbReference>
<feature type="compositionally biased region" description="Polar residues" evidence="1">
    <location>
        <begin position="17"/>
        <end position="26"/>
    </location>
</feature>
<comment type="caution">
    <text evidence="2">The sequence shown here is derived from an EMBL/GenBank/DDBJ whole genome shotgun (WGS) entry which is preliminary data.</text>
</comment>
<feature type="non-terminal residue" evidence="2">
    <location>
        <position position="1"/>
    </location>
</feature>
<dbReference type="Proteomes" id="UP000663873">
    <property type="component" value="Unassembled WGS sequence"/>
</dbReference>
<protein>
    <submittedName>
        <fullName evidence="2">Uncharacterized protein</fullName>
    </submittedName>
</protein>
<accession>A0A821PYP2</accession>
<evidence type="ECO:0000256" key="1">
    <source>
        <dbReference type="SAM" id="MobiDB-lite"/>
    </source>
</evidence>
<keyword evidence="3" id="KW-1185">Reference proteome</keyword>
<name>A0A821PYP2_9BILA</name>
<gene>
    <name evidence="2" type="ORF">UJA718_LOCUS41947</name>
</gene>
<reference evidence="2" key="1">
    <citation type="submission" date="2021-02" db="EMBL/GenBank/DDBJ databases">
        <authorList>
            <person name="Nowell W R."/>
        </authorList>
    </citation>
    <scope>NUCLEOTIDE SEQUENCE</scope>
</reference>